<feature type="domain" description="FAD-binding" evidence="2">
    <location>
        <begin position="721"/>
        <end position="756"/>
    </location>
</feature>
<dbReference type="InterPro" id="IPR036188">
    <property type="entry name" value="FAD/NAD-bd_sf"/>
</dbReference>
<feature type="compositionally biased region" description="Basic and acidic residues" evidence="1">
    <location>
        <begin position="317"/>
        <end position="330"/>
    </location>
</feature>
<gene>
    <name evidence="4" type="ORF">Poli38472_005103</name>
</gene>
<dbReference type="Gene3D" id="3.50.50.60">
    <property type="entry name" value="FAD/NAD(P)-binding domain"/>
    <property type="match status" value="1"/>
</dbReference>
<evidence type="ECO:0000256" key="1">
    <source>
        <dbReference type="SAM" id="MobiDB-lite"/>
    </source>
</evidence>
<dbReference type="InterPro" id="IPR002938">
    <property type="entry name" value="FAD-bd"/>
</dbReference>
<dbReference type="Proteomes" id="UP000794436">
    <property type="component" value="Unassembled WGS sequence"/>
</dbReference>
<dbReference type="OrthoDB" id="20799at2759"/>
<protein>
    <recommendedName>
        <fullName evidence="6">FAD-binding domain-containing protein</fullName>
    </recommendedName>
</protein>
<dbReference type="GO" id="GO:0071949">
    <property type="term" value="F:FAD binding"/>
    <property type="evidence" value="ECO:0007669"/>
    <property type="project" value="InterPro"/>
</dbReference>
<feature type="compositionally biased region" description="Basic and acidic residues" evidence="1">
    <location>
        <begin position="41"/>
        <end position="86"/>
    </location>
</feature>
<comment type="caution">
    <text evidence="4">The sequence shown here is derived from an EMBL/GenBank/DDBJ whole genome shotgun (WGS) entry which is preliminary data.</text>
</comment>
<feature type="domain" description="[F-actin]-monooxygenase MICAL1-3-like Rossman" evidence="3">
    <location>
        <begin position="876"/>
        <end position="979"/>
    </location>
</feature>
<dbReference type="Pfam" id="PF25413">
    <property type="entry name" value="Rossman_Mical"/>
    <property type="match status" value="1"/>
</dbReference>
<feature type="compositionally biased region" description="Polar residues" evidence="1">
    <location>
        <begin position="124"/>
        <end position="133"/>
    </location>
</feature>
<feature type="compositionally biased region" description="Basic and acidic residues" evidence="1">
    <location>
        <begin position="462"/>
        <end position="473"/>
    </location>
</feature>
<evidence type="ECO:0000313" key="5">
    <source>
        <dbReference type="Proteomes" id="UP000794436"/>
    </source>
</evidence>
<evidence type="ECO:0000259" key="2">
    <source>
        <dbReference type="Pfam" id="PF01494"/>
    </source>
</evidence>
<evidence type="ECO:0008006" key="6">
    <source>
        <dbReference type="Google" id="ProtNLM"/>
    </source>
</evidence>
<accession>A0A8K1CFY8</accession>
<dbReference type="Pfam" id="PF01494">
    <property type="entry name" value="FAD_binding_3"/>
    <property type="match status" value="1"/>
</dbReference>
<feature type="region of interest" description="Disordered" evidence="1">
    <location>
        <begin position="197"/>
        <end position="504"/>
    </location>
</feature>
<dbReference type="EMBL" id="SPLM01000073">
    <property type="protein sequence ID" value="TMW62485.1"/>
    <property type="molecule type" value="Genomic_DNA"/>
</dbReference>
<sequence length="1106" mass="122997">MGPFPNANVRAHPPLLSVLLMADVVVDNQQEPQRELSPAVKTDKGDVSEDNQTTHDKVVRFEEVTSDKHDNNDDEHEHETRPSEIRASDVDRRLTWIGEGLLDGEGLEAVQQFASLPSDDEVSTPKSAVSTDNDGVVTKERSMSSGSKLTDFLAKEDSFKGLSPPEAPRRPSPPKITKRESKLLDFLAVDVGERYLDDVYQDEDRDEPTEESSATPTSTPDQSPATKKNNKLLAFLARERGERFHEVEKPGVGPVAASGTSTPPQASSPPKSTQSTPAESKSRSKLLDFVGKAAENRPKFVIFNPDDLVSSSSSGSEGERSPTNRNELRLKNGSRQQVHGNHAGHDDHAGVYRQPVLDRYGREELLDFGPSSDVTTSQAPAEPEEAKPRRAPSPIPTPPQPVSTPAPKSDGRIAAFLRKFSSNSSPTRDPPAPRAQKFDTPPRMAARHSSPPTSSPAPKPTTRFERVMIEDRSSATSAPSSDDGSVSVPPAERSAESPSSLISLDSNSRRMSLIANMRQIVEDCEKNELSEISVVRISTLLASINQIVREDLRKERPAQRIYRRLSGNSPTPTNTTRPGRTASWVRSEQEQAEYEKGHVTTIADIADYVDKSDSEMDKVNNLVKAPKLHPIDGVVVAEGVMASLTAFEIGQNMDEILVAHRRLLKDCGMETAELHAPLKVYQQVKSCVYDQLSFRQKQLFRLLDTKLSMDAYHKQPCKGKRVCVVGAGPIGLRAAVELALLGAEVVVVDKRHAFSRENILHLWPWVVQDLTSLGAKVFFPQFCHSTAYFHVGTRQLQCILLKVALLLGVTMYQKTSFEGLAAPESIVSERRPFYTVVTKPQIPWMEFTAVLSACGTKDKLSTQAGIKRFVFSRKEAIGLVCYFPNQGTTEEKRVKEFSWTLQFKQQMFAKMRDIGIDLENVVYYRGEYHYLVMTPKRQNLIEQGVLKVNYPVVSDLVGVDNIDPSALNDYVSRVINFFEVPQKSEFARVRLFDFSARTRADKAANILSSRGKKLYVGLVGDALMEPFWPEGLGTCRGFLSAMDGCWMVSQIGKESDEQILADRELGYRIVQHISGFRREDLQKNVRRYSVDPSSRYTVRFPAPLSY</sequence>
<feature type="compositionally biased region" description="Polar residues" evidence="1">
    <location>
        <begin position="258"/>
        <end position="279"/>
    </location>
</feature>
<evidence type="ECO:0000313" key="4">
    <source>
        <dbReference type="EMBL" id="TMW62485.1"/>
    </source>
</evidence>
<feature type="compositionally biased region" description="Low complexity" evidence="1">
    <location>
        <begin position="477"/>
        <end position="504"/>
    </location>
</feature>
<organism evidence="4 5">
    <name type="scientific">Pythium oligandrum</name>
    <name type="common">Mycoparasitic fungus</name>
    <dbReference type="NCBI Taxonomy" id="41045"/>
    <lineage>
        <taxon>Eukaryota</taxon>
        <taxon>Sar</taxon>
        <taxon>Stramenopiles</taxon>
        <taxon>Oomycota</taxon>
        <taxon>Peronosporomycetes</taxon>
        <taxon>Pythiales</taxon>
        <taxon>Pythiaceae</taxon>
        <taxon>Pythium</taxon>
    </lineage>
</organism>
<keyword evidence="5" id="KW-1185">Reference proteome</keyword>
<feature type="compositionally biased region" description="Low complexity" evidence="1">
    <location>
        <begin position="211"/>
        <end position="220"/>
    </location>
</feature>
<proteinExistence type="predicted"/>
<feature type="compositionally biased region" description="Pro residues" evidence="1">
    <location>
        <begin position="391"/>
        <end position="404"/>
    </location>
</feature>
<feature type="region of interest" description="Disordered" evidence="1">
    <location>
        <begin position="116"/>
        <end position="181"/>
    </location>
</feature>
<dbReference type="InterPro" id="IPR057494">
    <property type="entry name" value="Rossman_Mical"/>
</dbReference>
<evidence type="ECO:0000259" key="3">
    <source>
        <dbReference type="Pfam" id="PF25413"/>
    </source>
</evidence>
<feature type="region of interest" description="Disordered" evidence="1">
    <location>
        <begin position="29"/>
        <end position="86"/>
    </location>
</feature>
<name>A0A8K1CFY8_PYTOL</name>
<feature type="compositionally biased region" description="Basic and acidic residues" evidence="1">
    <location>
        <begin position="237"/>
        <end position="249"/>
    </location>
</feature>
<reference evidence="4" key="1">
    <citation type="submission" date="2019-03" db="EMBL/GenBank/DDBJ databases">
        <title>Long read genome sequence of the mycoparasitic Pythium oligandrum ATCC 38472 isolated from sugarbeet rhizosphere.</title>
        <authorList>
            <person name="Gaulin E."/>
        </authorList>
    </citation>
    <scope>NUCLEOTIDE SEQUENCE</scope>
    <source>
        <strain evidence="4">ATCC 38472_TT</strain>
    </source>
</reference>
<feature type="compositionally biased region" description="Acidic residues" evidence="1">
    <location>
        <begin position="199"/>
        <end position="210"/>
    </location>
</feature>
<dbReference type="SUPFAM" id="SSF51905">
    <property type="entry name" value="FAD/NAD(P)-binding domain"/>
    <property type="match status" value="1"/>
</dbReference>
<dbReference type="AlphaFoldDB" id="A0A8K1CFY8"/>